<comment type="caution">
    <text evidence="2">The sequence shown here is derived from an EMBL/GenBank/DDBJ whole genome shotgun (WGS) entry which is preliminary data.</text>
</comment>
<dbReference type="OrthoDB" id="5371334at2759"/>
<reference evidence="2" key="1">
    <citation type="submission" date="2022-11" db="EMBL/GenBank/DDBJ databases">
        <authorList>
            <person name="Petersen C."/>
        </authorList>
    </citation>
    <scope>NUCLEOTIDE SEQUENCE</scope>
    <source>
        <strain evidence="2">IBT 30761</strain>
    </source>
</reference>
<dbReference type="InterPro" id="IPR000073">
    <property type="entry name" value="AB_hydrolase_1"/>
</dbReference>
<dbReference type="EMBL" id="JAPQKI010000009">
    <property type="protein sequence ID" value="KAJ5090268.1"/>
    <property type="molecule type" value="Genomic_DNA"/>
</dbReference>
<organism evidence="2 3">
    <name type="scientific">Penicillium argentinense</name>
    <dbReference type="NCBI Taxonomy" id="1131581"/>
    <lineage>
        <taxon>Eukaryota</taxon>
        <taxon>Fungi</taxon>
        <taxon>Dikarya</taxon>
        <taxon>Ascomycota</taxon>
        <taxon>Pezizomycotina</taxon>
        <taxon>Eurotiomycetes</taxon>
        <taxon>Eurotiomycetidae</taxon>
        <taxon>Eurotiales</taxon>
        <taxon>Aspergillaceae</taxon>
        <taxon>Penicillium</taxon>
    </lineage>
</organism>
<sequence length="88" mass="9650">MQLFSLPLNHGGVVTGRVLLPLNPPASQFLPLRVCVHGGSYDSEYWDAGSYFITQISDALHIPVVAIDRPGYGETTPPPPLILPQRKR</sequence>
<dbReference type="GeneID" id="81360422"/>
<dbReference type="GO" id="GO:0072330">
    <property type="term" value="P:monocarboxylic acid biosynthetic process"/>
    <property type="evidence" value="ECO:0007669"/>
    <property type="project" value="UniProtKB-ARBA"/>
</dbReference>
<dbReference type="Proteomes" id="UP001149074">
    <property type="component" value="Unassembled WGS sequence"/>
</dbReference>
<evidence type="ECO:0000313" key="3">
    <source>
        <dbReference type="Proteomes" id="UP001149074"/>
    </source>
</evidence>
<protein>
    <recommendedName>
        <fullName evidence="1">AB hydrolase-1 domain-containing protein</fullName>
    </recommendedName>
</protein>
<feature type="domain" description="AB hydrolase-1" evidence="1">
    <location>
        <begin position="34"/>
        <end position="79"/>
    </location>
</feature>
<name>A0A9W9K255_9EURO</name>
<accession>A0A9W9K255</accession>
<proteinExistence type="predicted"/>
<dbReference type="RefSeq" id="XP_056472249.1">
    <property type="nucleotide sequence ID" value="XM_056621443.1"/>
</dbReference>
<dbReference type="SUPFAM" id="SSF53474">
    <property type="entry name" value="alpha/beta-Hydrolases"/>
    <property type="match status" value="1"/>
</dbReference>
<dbReference type="Gene3D" id="3.40.50.1820">
    <property type="entry name" value="alpha/beta hydrolase"/>
    <property type="match status" value="1"/>
</dbReference>
<evidence type="ECO:0000313" key="2">
    <source>
        <dbReference type="EMBL" id="KAJ5090268.1"/>
    </source>
</evidence>
<dbReference type="AlphaFoldDB" id="A0A9W9K255"/>
<gene>
    <name evidence="2" type="ORF">N7532_008952</name>
</gene>
<dbReference type="GO" id="GO:0017000">
    <property type="term" value="P:antibiotic biosynthetic process"/>
    <property type="evidence" value="ECO:0007669"/>
    <property type="project" value="UniProtKB-ARBA"/>
</dbReference>
<dbReference type="Pfam" id="PF12697">
    <property type="entry name" value="Abhydrolase_6"/>
    <property type="match status" value="1"/>
</dbReference>
<reference evidence="2" key="2">
    <citation type="journal article" date="2023" name="IMA Fungus">
        <title>Comparative genomic study of the Penicillium genus elucidates a diverse pangenome and 15 lateral gene transfer events.</title>
        <authorList>
            <person name="Petersen C."/>
            <person name="Sorensen T."/>
            <person name="Nielsen M.R."/>
            <person name="Sondergaard T.E."/>
            <person name="Sorensen J.L."/>
            <person name="Fitzpatrick D.A."/>
            <person name="Frisvad J.C."/>
            <person name="Nielsen K.L."/>
        </authorList>
    </citation>
    <scope>NUCLEOTIDE SEQUENCE</scope>
    <source>
        <strain evidence="2">IBT 30761</strain>
    </source>
</reference>
<dbReference type="InterPro" id="IPR029058">
    <property type="entry name" value="AB_hydrolase_fold"/>
</dbReference>
<keyword evidence="3" id="KW-1185">Reference proteome</keyword>
<evidence type="ECO:0000259" key="1">
    <source>
        <dbReference type="Pfam" id="PF12697"/>
    </source>
</evidence>